<dbReference type="Proteomes" id="UP000095767">
    <property type="component" value="Unassembled WGS sequence"/>
</dbReference>
<proteinExistence type="predicted"/>
<feature type="region of interest" description="Disordered" evidence="1">
    <location>
        <begin position="1"/>
        <end position="57"/>
    </location>
</feature>
<protein>
    <submittedName>
        <fullName evidence="2">Uncharacterized protein</fullName>
    </submittedName>
</protein>
<reference evidence="2 3" key="1">
    <citation type="submission" date="2016-09" db="EMBL/GenBank/DDBJ databases">
        <title>The draft genome of Dichanthelium oligosanthes: A C3 panicoid grass species.</title>
        <authorList>
            <person name="Studer A.J."/>
            <person name="Schnable J.C."/>
            <person name="Brutnell T.P."/>
        </authorList>
    </citation>
    <scope>NUCLEOTIDE SEQUENCE [LARGE SCALE GENOMIC DNA]</scope>
    <source>
        <strain evidence="3">cv. Kellogg 1175</strain>
        <tissue evidence="2">Leaf</tissue>
    </source>
</reference>
<feature type="non-terminal residue" evidence="2">
    <location>
        <position position="1"/>
    </location>
</feature>
<gene>
    <name evidence="2" type="ORF">BAE44_0015215</name>
</gene>
<organism evidence="2 3">
    <name type="scientific">Dichanthelium oligosanthes</name>
    <dbReference type="NCBI Taxonomy" id="888268"/>
    <lineage>
        <taxon>Eukaryota</taxon>
        <taxon>Viridiplantae</taxon>
        <taxon>Streptophyta</taxon>
        <taxon>Embryophyta</taxon>
        <taxon>Tracheophyta</taxon>
        <taxon>Spermatophyta</taxon>
        <taxon>Magnoliopsida</taxon>
        <taxon>Liliopsida</taxon>
        <taxon>Poales</taxon>
        <taxon>Poaceae</taxon>
        <taxon>PACMAD clade</taxon>
        <taxon>Panicoideae</taxon>
        <taxon>Panicodae</taxon>
        <taxon>Paniceae</taxon>
        <taxon>Dichantheliinae</taxon>
        <taxon>Dichanthelium</taxon>
    </lineage>
</organism>
<accession>A0A1E5VFA1</accession>
<keyword evidence="3" id="KW-1185">Reference proteome</keyword>
<comment type="caution">
    <text evidence="2">The sequence shown here is derived from an EMBL/GenBank/DDBJ whole genome shotgun (WGS) entry which is preliminary data.</text>
</comment>
<dbReference type="EMBL" id="LWDX02041671">
    <property type="protein sequence ID" value="OEL23767.1"/>
    <property type="molecule type" value="Genomic_DNA"/>
</dbReference>
<evidence type="ECO:0000313" key="2">
    <source>
        <dbReference type="EMBL" id="OEL23767.1"/>
    </source>
</evidence>
<evidence type="ECO:0000313" key="3">
    <source>
        <dbReference type="Proteomes" id="UP000095767"/>
    </source>
</evidence>
<dbReference type="AlphaFoldDB" id="A0A1E5VFA1"/>
<sequence>LPPGAARLHQVKKAARDPQPPLHQRRQQGKKSLDRGPGQLRPPRTRWLPRSRRPPNA</sequence>
<feature type="compositionally biased region" description="Basic residues" evidence="1">
    <location>
        <begin position="43"/>
        <end position="57"/>
    </location>
</feature>
<evidence type="ECO:0000256" key="1">
    <source>
        <dbReference type="SAM" id="MobiDB-lite"/>
    </source>
</evidence>
<name>A0A1E5VFA1_9POAL</name>